<evidence type="ECO:0000313" key="4">
    <source>
        <dbReference type="EMBL" id="SEP54038.1"/>
    </source>
</evidence>
<dbReference type="STRING" id="394193.SAMN04489732_13540"/>
<feature type="signal peptide" evidence="2">
    <location>
        <begin position="1"/>
        <end position="20"/>
    </location>
</feature>
<feature type="chain" id="PRO_5039243895" evidence="2">
    <location>
        <begin position="21"/>
        <end position="334"/>
    </location>
</feature>
<dbReference type="CDD" id="cd01148">
    <property type="entry name" value="TroA_a"/>
    <property type="match status" value="1"/>
</dbReference>
<evidence type="ECO:0000256" key="2">
    <source>
        <dbReference type="SAM" id="SignalP"/>
    </source>
</evidence>
<dbReference type="Pfam" id="PF01497">
    <property type="entry name" value="Peripla_BP_2"/>
    <property type="match status" value="1"/>
</dbReference>
<dbReference type="RefSeq" id="WP_091629068.1">
    <property type="nucleotide sequence ID" value="NZ_FOEF01000035.1"/>
</dbReference>
<organism evidence="4 5">
    <name type="scientific">Amycolatopsis saalfeldensis</name>
    <dbReference type="NCBI Taxonomy" id="394193"/>
    <lineage>
        <taxon>Bacteria</taxon>
        <taxon>Bacillati</taxon>
        <taxon>Actinomycetota</taxon>
        <taxon>Actinomycetes</taxon>
        <taxon>Pseudonocardiales</taxon>
        <taxon>Pseudonocardiaceae</taxon>
        <taxon>Amycolatopsis</taxon>
    </lineage>
</organism>
<dbReference type="PANTHER" id="PTHR30535:SF7">
    <property type="entry name" value="IRON(III) DICITRATE-BINDING PROTEIN"/>
    <property type="match status" value="1"/>
</dbReference>
<sequence>MRKTIAMVLVAALGVTGCGAHVSEGDSGAVPAGYPVTVTNCGAPLTVRRPPSRVVTNDIGITELMFALGLDDRMAGYVVDQGQSGGIASSPWKGDFAKVRKLAEKINREVVQGAGADLVFAGWNYGFSEGTGFTPDTLRQLGIASYQLTEACRNGVGKQRGIMPPLDALYTDLRNLGKIFGVSDRAEQLVKQYSAQVAAVEGAVAAGRQRPKVFLYDDGRDQPFTAARNAGPDEIIGKAGGTNIFADLDDSWTTVSWEAVVQRAPDVILINDYGGEVGTVADKENFLRSRPGLRDIPAVKQGRFFALPYAALVEGPRNASAVQSFGAYLAGLSR</sequence>
<dbReference type="PROSITE" id="PS50983">
    <property type="entry name" value="FE_B12_PBP"/>
    <property type="match status" value="1"/>
</dbReference>
<dbReference type="PROSITE" id="PS51257">
    <property type="entry name" value="PROKAR_LIPOPROTEIN"/>
    <property type="match status" value="1"/>
</dbReference>
<gene>
    <name evidence="4" type="ORF">SAMN04489732_13540</name>
</gene>
<dbReference type="OrthoDB" id="9797850at2"/>
<dbReference type="Proteomes" id="UP000198582">
    <property type="component" value="Unassembled WGS sequence"/>
</dbReference>
<dbReference type="EMBL" id="FOEF01000035">
    <property type="protein sequence ID" value="SEP54038.1"/>
    <property type="molecule type" value="Genomic_DNA"/>
</dbReference>
<keyword evidence="2" id="KW-0732">Signal</keyword>
<dbReference type="AlphaFoldDB" id="A0A1H8YRM9"/>
<reference evidence="4 5" key="1">
    <citation type="submission" date="2016-10" db="EMBL/GenBank/DDBJ databases">
        <authorList>
            <person name="de Groot N.N."/>
        </authorList>
    </citation>
    <scope>NUCLEOTIDE SEQUENCE [LARGE SCALE GENOMIC DNA]</scope>
    <source>
        <strain evidence="4 5">DSM 44993</strain>
    </source>
</reference>
<evidence type="ECO:0000313" key="5">
    <source>
        <dbReference type="Proteomes" id="UP000198582"/>
    </source>
</evidence>
<comment type="similarity">
    <text evidence="1">Belongs to the bacterial solute-binding protein 8 family.</text>
</comment>
<dbReference type="InterPro" id="IPR002491">
    <property type="entry name" value="ABC_transptr_periplasmic_BD"/>
</dbReference>
<dbReference type="Gene3D" id="3.40.50.1980">
    <property type="entry name" value="Nitrogenase molybdenum iron protein domain"/>
    <property type="match status" value="2"/>
</dbReference>
<dbReference type="InterPro" id="IPR050902">
    <property type="entry name" value="ABC_Transporter_SBP"/>
</dbReference>
<name>A0A1H8YRM9_9PSEU</name>
<evidence type="ECO:0000259" key="3">
    <source>
        <dbReference type="PROSITE" id="PS50983"/>
    </source>
</evidence>
<keyword evidence="5" id="KW-1185">Reference proteome</keyword>
<dbReference type="SUPFAM" id="SSF53807">
    <property type="entry name" value="Helical backbone' metal receptor"/>
    <property type="match status" value="1"/>
</dbReference>
<feature type="domain" description="Fe/B12 periplasmic-binding" evidence="3">
    <location>
        <begin position="53"/>
        <end position="334"/>
    </location>
</feature>
<accession>A0A1H8YRM9</accession>
<dbReference type="PANTHER" id="PTHR30535">
    <property type="entry name" value="VITAMIN B12-BINDING PROTEIN"/>
    <property type="match status" value="1"/>
</dbReference>
<evidence type="ECO:0000256" key="1">
    <source>
        <dbReference type="ARBA" id="ARBA00008814"/>
    </source>
</evidence>
<proteinExistence type="inferred from homology"/>
<protein>
    <submittedName>
        <fullName evidence="4">Iron complex transport system substrate-binding protein</fullName>
    </submittedName>
</protein>